<dbReference type="Pfam" id="PF01522">
    <property type="entry name" value="Polysacc_deac_1"/>
    <property type="match status" value="1"/>
</dbReference>
<name>A0A9W9KYP0_9EURO</name>
<feature type="signal peptide" evidence="7">
    <location>
        <begin position="1"/>
        <end position="18"/>
    </location>
</feature>
<evidence type="ECO:0000256" key="3">
    <source>
        <dbReference type="ARBA" id="ARBA00022729"/>
    </source>
</evidence>
<comment type="cofactor">
    <cofactor evidence="1">
        <name>Co(2+)</name>
        <dbReference type="ChEBI" id="CHEBI:48828"/>
    </cofactor>
</comment>
<dbReference type="InterPro" id="IPR002509">
    <property type="entry name" value="NODB_dom"/>
</dbReference>
<dbReference type="GO" id="GO:0005975">
    <property type="term" value="P:carbohydrate metabolic process"/>
    <property type="evidence" value="ECO:0007669"/>
    <property type="project" value="InterPro"/>
</dbReference>
<dbReference type="PANTHER" id="PTHR46471">
    <property type="entry name" value="CHITIN DEACETYLASE"/>
    <property type="match status" value="1"/>
</dbReference>
<comment type="caution">
    <text evidence="9">The sequence shown here is derived from an EMBL/GenBank/DDBJ whole genome shotgun (WGS) entry which is preliminary data.</text>
</comment>
<evidence type="ECO:0000313" key="9">
    <source>
        <dbReference type="EMBL" id="KAJ5129288.1"/>
    </source>
</evidence>
<evidence type="ECO:0000256" key="5">
    <source>
        <dbReference type="ARBA" id="ARBA00023277"/>
    </source>
</evidence>
<sequence length="262" mass="28963">MNYLLIPFLVLIAGLSQAAPTGNCNTTQIANITHLQANSTHPLTSALPYGAVLTHCTVPGTIALTFDDGPYIYTAQILDTLAQHGARATFFLNGRNKGSIDAFSDLVLRAYEEGHQLGSHTYTHASLDTLSYQEIIHQMTTLEEAFVHILGFFPTYMRLPFLRHSPLVLTAMADLQYHVIGASVDTKDYEHDDPVSNWISFEKFKAEVDAGGSVVLAHDAHQYTVELLVVNMLEEVERRGLIPVTVGECLGDSVGNWYRTKR</sequence>
<dbReference type="Gene3D" id="3.20.20.370">
    <property type="entry name" value="Glycoside hydrolase/deacetylase"/>
    <property type="match status" value="1"/>
</dbReference>
<keyword evidence="4 9" id="KW-0378">Hydrolase</keyword>
<feature type="chain" id="PRO_5040957490" evidence="7">
    <location>
        <begin position="19"/>
        <end position="262"/>
    </location>
</feature>
<dbReference type="PANTHER" id="PTHR46471:SF2">
    <property type="entry name" value="CHITIN DEACETYLASE-RELATED"/>
    <property type="match status" value="1"/>
</dbReference>
<keyword evidence="10" id="KW-1185">Reference proteome</keyword>
<keyword evidence="2" id="KW-0479">Metal-binding</keyword>
<dbReference type="SUPFAM" id="SSF88713">
    <property type="entry name" value="Glycoside hydrolase/deacetylase"/>
    <property type="match status" value="1"/>
</dbReference>
<organism evidence="9 10">
    <name type="scientific">Penicillium bovifimosum</name>
    <dbReference type="NCBI Taxonomy" id="126998"/>
    <lineage>
        <taxon>Eukaryota</taxon>
        <taxon>Fungi</taxon>
        <taxon>Dikarya</taxon>
        <taxon>Ascomycota</taxon>
        <taxon>Pezizomycotina</taxon>
        <taxon>Eurotiomycetes</taxon>
        <taxon>Eurotiomycetidae</taxon>
        <taxon>Eurotiales</taxon>
        <taxon>Aspergillaceae</taxon>
        <taxon>Penicillium</taxon>
    </lineage>
</organism>
<dbReference type="GO" id="GO:0016810">
    <property type="term" value="F:hydrolase activity, acting on carbon-nitrogen (but not peptide) bonds"/>
    <property type="evidence" value="ECO:0007669"/>
    <property type="project" value="InterPro"/>
</dbReference>
<proteinExistence type="predicted"/>
<dbReference type="Proteomes" id="UP001149079">
    <property type="component" value="Unassembled WGS sequence"/>
</dbReference>
<dbReference type="GeneID" id="81405241"/>
<dbReference type="PROSITE" id="PS51677">
    <property type="entry name" value="NODB"/>
    <property type="match status" value="1"/>
</dbReference>
<evidence type="ECO:0000313" key="10">
    <source>
        <dbReference type="Proteomes" id="UP001149079"/>
    </source>
</evidence>
<keyword evidence="6" id="KW-0170">Cobalt</keyword>
<dbReference type="InterPro" id="IPR011330">
    <property type="entry name" value="Glyco_hydro/deAcase_b/a-brl"/>
</dbReference>
<protein>
    <submittedName>
        <fullName evidence="9">Glycoside hydrolase/deacetylase beta/alpha-barrel</fullName>
    </submittedName>
</protein>
<accession>A0A9W9KYP0</accession>
<evidence type="ECO:0000259" key="8">
    <source>
        <dbReference type="PROSITE" id="PS51677"/>
    </source>
</evidence>
<reference evidence="9" key="2">
    <citation type="journal article" date="2023" name="IMA Fungus">
        <title>Comparative genomic study of the Penicillium genus elucidates a diverse pangenome and 15 lateral gene transfer events.</title>
        <authorList>
            <person name="Petersen C."/>
            <person name="Sorensen T."/>
            <person name="Nielsen M.R."/>
            <person name="Sondergaard T.E."/>
            <person name="Sorensen J.L."/>
            <person name="Fitzpatrick D.A."/>
            <person name="Frisvad J.C."/>
            <person name="Nielsen K.L."/>
        </authorList>
    </citation>
    <scope>NUCLEOTIDE SEQUENCE</scope>
    <source>
        <strain evidence="9">IBT 22155</strain>
    </source>
</reference>
<evidence type="ECO:0000256" key="4">
    <source>
        <dbReference type="ARBA" id="ARBA00022801"/>
    </source>
</evidence>
<reference evidence="9" key="1">
    <citation type="submission" date="2022-11" db="EMBL/GenBank/DDBJ databases">
        <authorList>
            <person name="Petersen C."/>
        </authorList>
    </citation>
    <scope>NUCLEOTIDE SEQUENCE</scope>
    <source>
        <strain evidence="9">IBT 22155</strain>
    </source>
</reference>
<evidence type="ECO:0000256" key="7">
    <source>
        <dbReference type="SAM" id="SignalP"/>
    </source>
</evidence>
<dbReference type="OrthoDB" id="2125469at2759"/>
<dbReference type="EMBL" id="JAPQKL010000005">
    <property type="protein sequence ID" value="KAJ5129288.1"/>
    <property type="molecule type" value="Genomic_DNA"/>
</dbReference>
<gene>
    <name evidence="9" type="ORF">N7515_005327</name>
</gene>
<evidence type="ECO:0000256" key="2">
    <source>
        <dbReference type="ARBA" id="ARBA00022723"/>
    </source>
</evidence>
<dbReference type="RefSeq" id="XP_056519667.1">
    <property type="nucleotide sequence ID" value="XM_056666071.1"/>
</dbReference>
<feature type="domain" description="NodB homology" evidence="8">
    <location>
        <begin position="60"/>
        <end position="244"/>
    </location>
</feature>
<dbReference type="CDD" id="cd10951">
    <property type="entry name" value="CE4_ClCDA_like"/>
    <property type="match status" value="1"/>
</dbReference>
<dbReference type="AlphaFoldDB" id="A0A9W9KYP0"/>
<evidence type="ECO:0000256" key="6">
    <source>
        <dbReference type="ARBA" id="ARBA00023285"/>
    </source>
</evidence>
<keyword evidence="3 7" id="KW-0732">Signal</keyword>
<dbReference type="GO" id="GO:0046872">
    <property type="term" value="F:metal ion binding"/>
    <property type="evidence" value="ECO:0007669"/>
    <property type="project" value="UniProtKB-KW"/>
</dbReference>
<evidence type="ECO:0000256" key="1">
    <source>
        <dbReference type="ARBA" id="ARBA00001941"/>
    </source>
</evidence>
<keyword evidence="5" id="KW-0119">Carbohydrate metabolism</keyword>